<evidence type="ECO:0000259" key="1">
    <source>
        <dbReference type="Pfam" id="PF22998"/>
    </source>
</evidence>
<dbReference type="PANTHER" id="PTHR34815:SF2">
    <property type="entry name" value="N-ACETYLTRANSFERASE DOMAIN-CONTAINING PROTEIN"/>
    <property type="match status" value="1"/>
</dbReference>
<comment type="caution">
    <text evidence="2">The sequence shown here is derived from an EMBL/GenBank/DDBJ whole genome shotgun (WGS) entry which is preliminary data.</text>
</comment>
<sequence length="353" mass="39177">MALDDFIVKTATKDQAHEVVLRNAGYWGTKTGIPVDDFVELSAAVREGVFARDGRHTVWVLAPEDDPDTTNFYASCQIFTREVLTLRPGQTSPSSSFGHVMSAVLVPEEYRGKGYAKQLMSLLHSVVAPHRYPNPLKVPSIISHPSTVSVLYSAIGDYYSHCVPSAGESGWSIQKSFITTWPLSSIHISPSKRDSLPIELLSESDVTAVLESDDLKIPTDMLELRKKDPTKLYFAFAPTAPLNAYSIILSKFTPGSPSDPPSLKLVITRLRARPNSFKVLLDAAHRAAQDAKCDAIEVWNVPKHLEEVVQETGGETVERESNLSSFKWYGEQPDSIVNNADIIWALDERYNWC</sequence>
<evidence type="ECO:0000313" key="3">
    <source>
        <dbReference type="Proteomes" id="UP000663888"/>
    </source>
</evidence>
<dbReference type="AlphaFoldDB" id="A0A8H2XJG7"/>
<reference evidence="2" key="1">
    <citation type="submission" date="2021-01" db="EMBL/GenBank/DDBJ databases">
        <authorList>
            <person name="Kaushik A."/>
        </authorList>
    </citation>
    <scope>NUCLEOTIDE SEQUENCE</scope>
    <source>
        <strain evidence="2">AG4-R118</strain>
    </source>
</reference>
<dbReference type="InterPro" id="IPR055100">
    <property type="entry name" value="GNAT_LYC1-like"/>
</dbReference>
<accession>A0A8H2XJG7</accession>
<protein>
    <recommendedName>
        <fullName evidence="1">LYC1 C-terminal domain-containing protein</fullName>
    </recommendedName>
</protein>
<name>A0A8H2XJG7_9AGAM</name>
<dbReference type="EMBL" id="CAJMWX010000714">
    <property type="protein sequence ID" value="CAE6424583.1"/>
    <property type="molecule type" value="Genomic_DNA"/>
</dbReference>
<evidence type="ECO:0000313" key="2">
    <source>
        <dbReference type="EMBL" id="CAE6424583.1"/>
    </source>
</evidence>
<dbReference type="Proteomes" id="UP000663888">
    <property type="component" value="Unassembled WGS sequence"/>
</dbReference>
<dbReference type="Pfam" id="PF22998">
    <property type="entry name" value="GNAT_LYC1-like"/>
    <property type="match status" value="1"/>
</dbReference>
<dbReference type="PANTHER" id="PTHR34815">
    <property type="entry name" value="LYSINE ACETYLTRANSFERASE"/>
    <property type="match status" value="1"/>
</dbReference>
<dbReference type="InterPro" id="IPR053013">
    <property type="entry name" value="LAT"/>
</dbReference>
<feature type="domain" description="LYC1 C-terminal" evidence="1">
    <location>
        <begin position="261"/>
        <end position="353"/>
    </location>
</feature>
<proteinExistence type="predicted"/>
<gene>
    <name evidence="2" type="ORF">RDB_LOCUS26880</name>
</gene>
<organism evidence="2 3">
    <name type="scientific">Rhizoctonia solani</name>
    <dbReference type="NCBI Taxonomy" id="456999"/>
    <lineage>
        <taxon>Eukaryota</taxon>
        <taxon>Fungi</taxon>
        <taxon>Dikarya</taxon>
        <taxon>Basidiomycota</taxon>
        <taxon>Agaricomycotina</taxon>
        <taxon>Agaricomycetes</taxon>
        <taxon>Cantharellales</taxon>
        <taxon>Ceratobasidiaceae</taxon>
        <taxon>Rhizoctonia</taxon>
    </lineage>
</organism>